<feature type="compositionally biased region" description="Polar residues" evidence="1">
    <location>
        <begin position="149"/>
        <end position="165"/>
    </location>
</feature>
<evidence type="ECO:0000313" key="2">
    <source>
        <dbReference type="EMBL" id="JAS47154.1"/>
    </source>
</evidence>
<accession>A0A1B6FAI6</accession>
<protein>
    <submittedName>
        <fullName evidence="2">Uncharacterized protein</fullName>
    </submittedName>
</protein>
<feature type="compositionally biased region" description="Gly residues" evidence="1">
    <location>
        <begin position="31"/>
        <end position="40"/>
    </location>
</feature>
<feature type="non-terminal residue" evidence="2">
    <location>
        <position position="182"/>
    </location>
</feature>
<feature type="non-terminal residue" evidence="2">
    <location>
        <position position="1"/>
    </location>
</feature>
<proteinExistence type="predicted"/>
<gene>
    <name evidence="2" type="ORF">g.6185</name>
</gene>
<dbReference type="EMBL" id="GECZ01022615">
    <property type="protein sequence ID" value="JAS47154.1"/>
    <property type="molecule type" value="Transcribed_RNA"/>
</dbReference>
<sequence>QIDPSHFTDLKHTKWSVEERKSPLLSSSGVEGSGAGGLFGNGAPSLVATTKTTTKQVLTKDKDGSIVENIEEKFEDGRTGEVTINTQFNKTDADKLKDNKSPYVTAKAETTRIATTHEDLGSNATTKKLEEKIFATSATSTSTHHEQRVMTQEIKTTSTVLSSSAGPFDKDKQLRLRHDSER</sequence>
<name>A0A1B6FAI6_9HEMI</name>
<reference evidence="2" key="1">
    <citation type="submission" date="2015-11" db="EMBL/GenBank/DDBJ databases">
        <title>De novo transcriptome assembly of four potential Pierce s Disease insect vectors from Arizona vineyards.</title>
        <authorList>
            <person name="Tassone E.E."/>
        </authorList>
    </citation>
    <scope>NUCLEOTIDE SEQUENCE</scope>
</reference>
<feature type="region of interest" description="Disordered" evidence="1">
    <location>
        <begin position="136"/>
        <end position="182"/>
    </location>
</feature>
<feature type="compositionally biased region" description="Basic and acidic residues" evidence="1">
    <location>
        <begin position="1"/>
        <end position="22"/>
    </location>
</feature>
<evidence type="ECO:0000256" key="1">
    <source>
        <dbReference type="SAM" id="MobiDB-lite"/>
    </source>
</evidence>
<feature type="compositionally biased region" description="Basic and acidic residues" evidence="1">
    <location>
        <begin position="168"/>
        <end position="182"/>
    </location>
</feature>
<feature type="region of interest" description="Disordered" evidence="1">
    <location>
        <begin position="1"/>
        <end position="45"/>
    </location>
</feature>
<dbReference type="AlphaFoldDB" id="A0A1B6FAI6"/>
<organism evidence="2">
    <name type="scientific">Cuerna arida</name>
    <dbReference type="NCBI Taxonomy" id="1464854"/>
    <lineage>
        <taxon>Eukaryota</taxon>
        <taxon>Metazoa</taxon>
        <taxon>Ecdysozoa</taxon>
        <taxon>Arthropoda</taxon>
        <taxon>Hexapoda</taxon>
        <taxon>Insecta</taxon>
        <taxon>Pterygota</taxon>
        <taxon>Neoptera</taxon>
        <taxon>Paraneoptera</taxon>
        <taxon>Hemiptera</taxon>
        <taxon>Auchenorrhyncha</taxon>
        <taxon>Membracoidea</taxon>
        <taxon>Cicadellidae</taxon>
        <taxon>Cicadellinae</taxon>
        <taxon>Proconiini</taxon>
        <taxon>Cuerna</taxon>
    </lineage>
</organism>